<keyword evidence="3" id="KW-1185">Reference proteome</keyword>
<evidence type="ECO:0000259" key="1">
    <source>
        <dbReference type="Pfam" id="PF07728"/>
    </source>
</evidence>
<evidence type="ECO:0000313" key="2">
    <source>
        <dbReference type="EMBL" id="AMP12304.1"/>
    </source>
</evidence>
<reference evidence="2 3" key="1">
    <citation type="submission" date="2015-11" db="EMBL/GenBank/DDBJ databases">
        <title>Exploring the genomic traits of fungus-feeding bacterial genus Collimonas.</title>
        <authorList>
            <person name="Song C."/>
            <person name="Schmidt R."/>
            <person name="de Jager V."/>
            <person name="Krzyzanowska D."/>
            <person name="Jongedijk E."/>
            <person name="Cankar K."/>
            <person name="Beekwilder J."/>
            <person name="van Veen A."/>
            <person name="de Boer W."/>
            <person name="van Veen J.A."/>
            <person name="Garbeva P."/>
        </authorList>
    </citation>
    <scope>NUCLEOTIDE SEQUENCE [LARGE SCALE GENOMIC DNA]</scope>
    <source>
        <strain evidence="2 3">Ter291</strain>
    </source>
</reference>
<dbReference type="Gene3D" id="3.40.50.300">
    <property type="entry name" value="P-loop containing nucleotide triphosphate hydrolases"/>
    <property type="match status" value="1"/>
</dbReference>
<organism evidence="2 3">
    <name type="scientific">Collimonas pratensis</name>
    <dbReference type="NCBI Taxonomy" id="279113"/>
    <lineage>
        <taxon>Bacteria</taxon>
        <taxon>Pseudomonadati</taxon>
        <taxon>Pseudomonadota</taxon>
        <taxon>Betaproteobacteria</taxon>
        <taxon>Burkholderiales</taxon>
        <taxon>Oxalobacteraceae</taxon>
        <taxon>Collimonas</taxon>
    </lineage>
</organism>
<dbReference type="InterPro" id="IPR011704">
    <property type="entry name" value="ATPase_dyneun-rel_AAA"/>
</dbReference>
<dbReference type="SUPFAM" id="SSF52540">
    <property type="entry name" value="P-loop containing nucleoside triphosphate hydrolases"/>
    <property type="match status" value="1"/>
</dbReference>
<dbReference type="EMBL" id="CP013236">
    <property type="protein sequence ID" value="AMP12304.1"/>
    <property type="molecule type" value="Genomic_DNA"/>
</dbReference>
<feature type="domain" description="ATPase dynein-related AAA" evidence="1">
    <location>
        <begin position="276"/>
        <end position="355"/>
    </location>
</feature>
<gene>
    <name evidence="2" type="ORF">CPter291_0008</name>
</gene>
<sequence length="506" mass="57164">MNQILYGPPGTGKTHATIKETLRILDPAHLQTYEDSPKKLKERFDALITSEQARFVTFHQSYSYEDFVEGLRATTNDDKQPEYVIEPGVFKRLCDDARTQGVQPNAGIRSNPRIWKISINGSGASPTKNYCINHGEARIGWGDTGDLRAEERNDYYKKLGIGDQGTLTYFAQDIVPGDILLMLHSAEMIGAVGVVTGDYRYDEMTPDGIRDDYQHVRLVTWLYHDLKLSILPLNDNKQLTLKTVYPIDRFTWGDLLSYLEQSGVVPVKGNDATGERKPHVLIIDEINRGNISRIFGELITLIEPSKRVGKEDALIAVLPYSKKPFSVPDNVYLIGTMNTADRSLAGLDIALRRRFTFKEMPPRPDLLDGTVVKGANMEGVNIGLMLRKMNERIEVLLDRDHCLGHAYFMPLHDTPTLAGLGFIFRQQILPLLQEYFFEDWERIAWVLNDQNKSPVQAFVQKASTNLASLFGPGVAENLQNMDRRWRINADAFGNIESYRGIIEVAA</sequence>
<dbReference type="Pfam" id="PF07728">
    <property type="entry name" value="AAA_5"/>
    <property type="match status" value="1"/>
</dbReference>
<evidence type="ECO:0000313" key="3">
    <source>
        <dbReference type="Proteomes" id="UP000074914"/>
    </source>
</evidence>
<protein>
    <submittedName>
        <fullName evidence="2">AAA domain family protein</fullName>
    </submittedName>
</protein>
<proteinExistence type="predicted"/>
<dbReference type="PANTHER" id="PTHR37291:SF1">
    <property type="entry name" value="TYPE IV METHYL-DIRECTED RESTRICTION ENZYME ECOKMCRB SUBUNIT"/>
    <property type="match status" value="1"/>
</dbReference>
<dbReference type="PANTHER" id="PTHR37291">
    <property type="entry name" value="5-METHYLCYTOSINE-SPECIFIC RESTRICTION ENZYME B"/>
    <property type="match status" value="1"/>
</dbReference>
<dbReference type="InterPro" id="IPR027417">
    <property type="entry name" value="P-loop_NTPase"/>
</dbReference>
<accession>A0ABN4M837</accession>
<dbReference type="InterPro" id="IPR052934">
    <property type="entry name" value="Methyl-DNA_Rec/Restrict_Enz"/>
</dbReference>
<name>A0ABN4M837_9BURK</name>
<dbReference type="Proteomes" id="UP000074914">
    <property type="component" value="Chromosome"/>
</dbReference>